<organism evidence="1 2">
    <name type="scientific">Rhodoferax saidenbachensis</name>
    <dbReference type="NCBI Taxonomy" id="1484693"/>
    <lineage>
        <taxon>Bacteria</taxon>
        <taxon>Pseudomonadati</taxon>
        <taxon>Pseudomonadota</taxon>
        <taxon>Betaproteobacteria</taxon>
        <taxon>Burkholderiales</taxon>
        <taxon>Comamonadaceae</taxon>
        <taxon>Rhodoferax</taxon>
    </lineage>
</organism>
<evidence type="ECO:0000313" key="2">
    <source>
        <dbReference type="Proteomes" id="UP001268089"/>
    </source>
</evidence>
<gene>
    <name evidence="1" type="ORF">J2X15_003958</name>
</gene>
<protein>
    <submittedName>
        <fullName evidence="1">Uncharacterized protein</fullName>
    </submittedName>
</protein>
<evidence type="ECO:0000313" key="1">
    <source>
        <dbReference type="EMBL" id="MDR7308642.1"/>
    </source>
</evidence>
<reference evidence="1 2" key="1">
    <citation type="submission" date="2023-07" db="EMBL/GenBank/DDBJ databases">
        <title>Sorghum-associated microbial communities from plants grown in Nebraska, USA.</title>
        <authorList>
            <person name="Schachtman D."/>
        </authorList>
    </citation>
    <scope>NUCLEOTIDE SEQUENCE [LARGE SCALE GENOMIC DNA]</scope>
    <source>
        <strain evidence="1 2">BE308</strain>
    </source>
</reference>
<dbReference type="Proteomes" id="UP001268089">
    <property type="component" value="Unassembled WGS sequence"/>
</dbReference>
<name>A0ABU1ZSW4_9BURK</name>
<sequence length="127" mass="13652">MAFPTEEALQSAKAALAAQGFGSARLVEYTPQEMLAQVTAELQTASPLANFGYELDLVRVHKAFAEDGCSFLVVETGDEASAARVADLVPSLHPVTAQRYGRFMIEDLTEKLPGRQLDKNALPSGLL</sequence>
<comment type="caution">
    <text evidence="1">The sequence shown here is derived from an EMBL/GenBank/DDBJ whole genome shotgun (WGS) entry which is preliminary data.</text>
</comment>
<accession>A0ABU1ZSW4</accession>
<dbReference type="EMBL" id="JAVDXO010000012">
    <property type="protein sequence ID" value="MDR7308642.1"/>
    <property type="molecule type" value="Genomic_DNA"/>
</dbReference>
<keyword evidence="2" id="KW-1185">Reference proteome</keyword>
<proteinExistence type="predicted"/>